<protein>
    <submittedName>
        <fullName evidence="1">Uncharacterized protein</fullName>
    </submittedName>
</protein>
<sequence length="184" mass="21618">MKCTGTFEQFYVDYFRKKQLVTVAVNEDVRQEYDRLKDKEKLTVEIKQYREKRSLSANSYFHVLVGKLADKLGTSNAYMKNTLLQRYGQLAIENDSIVPLVIRDDIDMMEREEMHLRPTDKVRCMDDGKLYRVYLLLRGSHTYDTEEMSRLIDGTVQECKEQGIETLTPAQLEEMKQKWGVEIG</sequence>
<name>A0A4R4FE89_9FIRM</name>
<dbReference type="RefSeq" id="WP_132277408.1">
    <property type="nucleotide sequence ID" value="NZ_JAOBST010000013.1"/>
</dbReference>
<dbReference type="AlphaFoldDB" id="A0A4R4FE89"/>
<keyword evidence="2" id="KW-1185">Reference proteome</keyword>
<gene>
    <name evidence="1" type="ORF">E1963_09395</name>
</gene>
<evidence type="ECO:0000313" key="2">
    <source>
        <dbReference type="Proteomes" id="UP000295710"/>
    </source>
</evidence>
<reference evidence="1 2" key="1">
    <citation type="journal article" date="2016" name="Nat. Microbiol.">
        <title>The Mouse Intestinal Bacterial Collection (miBC) provides host-specific insight into cultured diversity and functional potential of the gut microbiota.</title>
        <authorList>
            <person name="Lagkouvardos I."/>
            <person name="Pukall R."/>
            <person name="Abt B."/>
            <person name="Foesel B.U."/>
            <person name="Meier-Kolthoff J.P."/>
            <person name="Kumar N."/>
            <person name="Bresciani A."/>
            <person name="Martinez I."/>
            <person name="Just S."/>
            <person name="Ziegler C."/>
            <person name="Brugiroux S."/>
            <person name="Garzetti D."/>
            <person name="Wenning M."/>
            <person name="Bui T.P."/>
            <person name="Wang J."/>
            <person name="Hugenholtz F."/>
            <person name="Plugge C.M."/>
            <person name="Peterson D.A."/>
            <person name="Hornef M.W."/>
            <person name="Baines J.F."/>
            <person name="Smidt H."/>
            <person name="Walter J."/>
            <person name="Kristiansen K."/>
            <person name="Nielsen H.B."/>
            <person name="Haller D."/>
            <person name="Overmann J."/>
            <person name="Stecher B."/>
            <person name="Clavel T."/>
        </authorList>
    </citation>
    <scope>NUCLEOTIDE SEQUENCE [LARGE SCALE GENOMIC DNA]</scope>
    <source>
        <strain evidence="1 2">DSM 28560</strain>
    </source>
</reference>
<dbReference type="Proteomes" id="UP000295710">
    <property type="component" value="Unassembled WGS sequence"/>
</dbReference>
<evidence type="ECO:0000313" key="1">
    <source>
        <dbReference type="EMBL" id="TDA21962.1"/>
    </source>
</evidence>
<comment type="caution">
    <text evidence="1">The sequence shown here is derived from an EMBL/GenBank/DDBJ whole genome shotgun (WGS) entry which is preliminary data.</text>
</comment>
<dbReference type="InterPro" id="IPR036619">
    <property type="entry name" value="NinB_sf"/>
</dbReference>
<proteinExistence type="predicted"/>
<organism evidence="1 2">
    <name type="scientific">Extibacter muris</name>
    <dbReference type="NCBI Taxonomy" id="1796622"/>
    <lineage>
        <taxon>Bacteria</taxon>
        <taxon>Bacillati</taxon>
        <taxon>Bacillota</taxon>
        <taxon>Clostridia</taxon>
        <taxon>Lachnospirales</taxon>
        <taxon>Lachnospiraceae</taxon>
        <taxon>Extibacter</taxon>
    </lineage>
</organism>
<accession>A0A4R4FE89</accession>
<dbReference type="EMBL" id="SMMX01000006">
    <property type="protein sequence ID" value="TDA21962.1"/>
    <property type="molecule type" value="Genomic_DNA"/>
</dbReference>
<dbReference type="Gene3D" id="1.10.3790.10">
    <property type="entry name" value="NinB"/>
    <property type="match status" value="1"/>
</dbReference>